<evidence type="ECO:0000313" key="1">
    <source>
        <dbReference type="EMBL" id="GGA51343.1"/>
    </source>
</evidence>
<organism evidence="1 2">
    <name type="scientific">Nitratireductor aestuarii</name>
    <dbReference type="NCBI Taxonomy" id="1735103"/>
    <lineage>
        <taxon>Bacteria</taxon>
        <taxon>Pseudomonadati</taxon>
        <taxon>Pseudomonadota</taxon>
        <taxon>Alphaproteobacteria</taxon>
        <taxon>Hyphomicrobiales</taxon>
        <taxon>Phyllobacteriaceae</taxon>
        <taxon>Nitratireductor</taxon>
    </lineage>
</organism>
<proteinExistence type="predicted"/>
<dbReference type="Gene3D" id="3.40.50.720">
    <property type="entry name" value="NAD(P)-binding Rossmann-like Domain"/>
    <property type="match status" value="1"/>
</dbReference>
<reference evidence="1" key="1">
    <citation type="journal article" date="2014" name="Int. J. Syst. Evol. Microbiol.">
        <title>Complete genome sequence of Corynebacterium casei LMG S-19264T (=DSM 44701T), isolated from a smear-ripened cheese.</title>
        <authorList>
            <consortium name="US DOE Joint Genome Institute (JGI-PGF)"/>
            <person name="Walter F."/>
            <person name="Albersmeier A."/>
            <person name="Kalinowski J."/>
            <person name="Ruckert C."/>
        </authorList>
    </citation>
    <scope>NUCLEOTIDE SEQUENCE</scope>
    <source>
        <strain evidence="1">CGMCC 1.15320</strain>
    </source>
</reference>
<dbReference type="EMBL" id="BMIF01000001">
    <property type="protein sequence ID" value="GGA51343.1"/>
    <property type="molecule type" value="Genomic_DNA"/>
</dbReference>
<name>A0A916VY54_9HYPH</name>
<dbReference type="Proteomes" id="UP000636264">
    <property type="component" value="Unassembled WGS sequence"/>
</dbReference>
<sequence length="334" mass="35342">MPRTTLPVLIIGGSGIVGSQAAHELRRRYPELPIVIGGRDLGRAQKTADELGNATATIVDLSRPDLGLPEPAYSAIALFVKDHSLNSLRYALDNRIAYVDISTGTFEIGPEAALFIHHPDRAPVLLASQWLAGAAVFPTLQAASRYEKVDSIRIGVVLDEQDIGGPAAADDFDRLTSVAPASLTVQAGEDVWVTADEGKGTVTSVDGTALPSQVYSPFDVLSLATSTRAASIRFDLAYGESASRRRGESYSTETIIDITGRSKDGAATSSHIEVVHPKGQAPLTALGVALGLEALLGLRGKAPAAGLYLPELLIDPAYFVDEMKAIGARFDIRQ</sequence>
<comment type="caution">
    <text evidence="1">The sequence shown here is derived from an EMBL/GenBank/DDBJ whole genome shotgun (WGS) entry which is preliminary data.</text>
</comment>
<dbReference type="AlphaFoldDB" id="A0A916VY54"/>
<reference evidence="1" key="2">
    <citation type="submission" date="2020-09" db="EMBL/GenBank/DDBJ databases">
        <authorList>
            <person name="Sun Q."/>
            <person name="Zhou Y."/>
        </authorList>
    </citation>
    <scope>NUCLEOTIDE SEQUENCE</scope>
    <source>
        <strain evidence="1">CGMCC 1.15320</strain>
    </source>
</reference>
<dbReference type="RefSeq" id="WP_188718958.1">
    <property type="nucleotide sequence ID" value="NZ_BMIF01000001.1"/>
</dbReference>
<evidence type="ECO:0008006" key="3">
    <source>
        <dbReference type="Google" id="ProtNLM"/>
    </source>
</evidence>
<keyword evidence="2" id="KW-1185">Reference proteome</keyword>
<protein>
    <recommendedName>
        <fullName evidence="3">Saccharopine dehydrogenase</fullName>
    </recommendedName>
</protein>
<gene>
    <name evidence="1" type="ORF">GCM10011385_00770</name>
</gene>
<accession>A0A916VY54</accession>
<evidence type="ECO:0000313" key="2">
    <source>
        <dbReference type="Proteomes" id="UP000636264"/>
    </source>
</evidence>
<dbReference type="InterPro" id="IPR036291">
    <property type="entry name" value="NAD(P)-bd_dom_sf"/>
</dbReference>
<dbReference type="SUPFAM" id="SSF51735">
    <property type="entry name" value="NAD(P)-binding Rossmann-fold domains"/>
    <property type="match status" value="1"/>
</dbReference>